<feature type="compositionally biased region" description="Basic and acidic residues" evidence="5">
    <location>
        <begin position="504"/>
        <end position="514"/>
    </location>
</feature>
<keyword evidence="8" id="KW-1185">Reference proteome</keyword>
<proteinExistence type="inferred from homology"/>
<evidence type="ECO:0000259" key="6">
    <source>
        <dbReference type="Pfam" id="PF22878"/>
    </source>
</evidence>
<evidence type="ECO:0000256" key="5">
    <source>
        <dbReference type="SAM" id="MobiDB-lite"/>
    </source>
</evidence>
<comment type="similarity">
    <text evidence="1">Belongs to the SPT2 family.</text>
</comment>
<feature type="region of interest" description="Disordered" evidence="5">
    <location>
        <begin position="154"/>
        <end position="311"/>
    </location>
</feature>
<dbReference type="Proteomes" id="UP001566132">
    <property type="component" value="Unassembled WGS sequence"/>
</dbReference>
<evidence type="ECO:0000256" key="2">
    <source>
        <dbReference type="ARBA" id="ARBA00013786"/>
    </source>
</evidence>
<feature type="compositionally biased region" description="Polar residues" evidence="5">
    <location>
        <begin position="334"/>
        <end position="357"/>
    </location>
</feature>
<feature type="region of interest" description="Disordered" evidence="5">
    <location>
        <begin position="326"/>
        <end position="416"/>
    </location>
</feature>
<feature type="compositionally biased region" description="Basic and acidic residues" evidence="5">
    <location>
        <begin position="188"/>
        <end position="212"/>
    </location>
</feature>
<feature type="coiled-coil region" evidence="4">
    <location>
        <begin position="37"/>
        <end position="72"/>
    </location>
</feature>
<evidence type="ECO:0000256" key="4">
    <source>
        <dbReference type="SAM" id="Coils"/>
    </source>
</evidence>
<evidence type="ECO:0000256" key="3">
    <source>
        <dbReference type="ARBA" id="ARBA00023054"/>
    </source>
</evidence>
<evidence type="ECO:0000313" key="8">
    <source>
        <dbReference type="Proteomes" id="UP001566132"/>
    </source>
</evidence>
<feature type="compositionally biased region" description="Basic and acidic residues" evidence="5">
    <location>
        <begin position="378"/>
        <end position="410"/>
    </location>
</feature>
<sequence>MDFCQLLNKAKKNDQNANGVRYYSTKFEPPKKLKRENKELSENIKKFLAKQQADEQRKLEEEKRKKQELLTLRSQDKKATRRVNVMLKRTKSANQSVIEDAIDKTHTAVTRAGPEQPDEDDYGYVSQEASAFYEKMMAKYSQLPEEPKFNLLKKKVNTNLNNTKDRVKAALEKEKEDATHPRKRKRKHEDGDNNNRYDIDLKDEKGSEESISKSKPKPSGPPPMSFMELLKVAEQKQFEPILIEEKPQEEERLYTKKQKKEIDREREWREKREQRQKDDKDKTRIPKIPNNNTGPKPMNKSIPNSENKEKLLNPVLKNNDALKKTGAALDKTTKSVSNASSRNISLSTKPNFNSKNNVIRKDMLPKKSVVSQSVNGKLSEKSKEVSPRDLISKSKPKEFPPKYVKPKEFPPLDVRGVGRKKPMIAHRGRIMDDDDEYDSELDDFIDDGPEEQDYSGYIKEIFGYDKSRYRDMDDDVDNMESSFAQQMKEEVISTKIGIMEDLEDMKKEEEEKKQKILKKKKMKR</sequence>
<dbReference type="AlphaFoldDB" id="A0ABD1F564"/>
<feature type="compositionally biased region" description="Basic residues" evidence="5">
    <location>
        <begin position="515"/>
        <end position="524"/>
    </location>
</feature>
<feature type="compositionally biased region" description="Basic and acidic residues" evidence="5">
    <location>
        <begin position="231"/>
        <end position="284"/>
    </location>
</feature>
<reference evidence="7 8" key="1">
    <citation type="submission" date="2024-05" db="EMBL/GenBank/DDBJ databases">
        <title>Genetic variation in Jamaican populations of the coffee berry borer (Hypothenemus hampei).</title>
        <authorList>
            <person name="Errbii M."/>
            <person name="Myrie A."/>
        </authorList>
    </citation>
    <scope>NUCLEOTIDE SEQUENCE [LARGE SCALE GENOMIC DNA]</scope>
    <source>
        <strain evidence="7">JA-Hopewell-2020-01-JO</strain>
        <tissue evidence="7">Whole body</tissue>
    </source>
</reference>
<evidence type="ECO:0000313" key="7">
    <source>
        <dbReference type="EMBL" id="KAL1509293.1"/>
    </source>
</evidence>
<feature type="compositionally biased region" description="Basic and acidic residues" evidence="5">
    <location>
        <begin position="163"/>
        <end position="180"/>
    </location>
</feature>
<dbReference type="InterPro" id="IPR013256">
    <property type="entry name" value="Chromatin_SPT2"/>
</dbReference>
<dbReference type="Pfam" id="PF22878">
    <property type="entry name" value="SPT2_N"/>
    <property type="match status" value="1"/>
</dbReference>
<comment type="caution">
    <text evidence="7">The sequence shown here is derived from an EMBL/GenBank/DDBJ whole genome shotgun (WGS) entry which is preliminary data.</text>
</comment>
<dbReference type="PANTHER" id="PTHR22691:SF8">
    <property type="entry name" value="PROTEIN SPT2 HOMOLOG"/>
    <property type="match status" value="1"/>
</dbReference>
<evidence type="ECO:0000256" key="1">
    <source>
        <dbReference type="ARBA" id="ARBA00006461"/>
    </source>
</evidence>
<dbReference type="InterPro" id="IPR054552">
    <property type="entry name" value="SPT2_N"/>
</dbReference>
<dbReference type="EMBL" id="JBDJPC010000003">
    <property type="protein sequence ID" value="KAL1509293.1"/>
    <property type="molecule type" value="Genomic_DNA"/>
</dbReference>
<feature type="region of interest" description="Disordered" evidence="5">
    <location>
        <begin position="504"/>
        <end position="524"/>
    </location>
</feature>
<feature type="domain" description="SPT2 homolog N-terminal" evidence="6">
    <location>
        <begin position="1"/>
        <end position="91"/>
    </location>
</feature>
<protein>
    <recommendedName>
        <fullName evidence="2">Protein SPT2 homolog</fullName>
    </recommendedName>
</protein>
<dbReference type="SMART" id="SM00784">
    <property type="entry name" value="SPT2"/>
    <property type="match status" value="1"/>
</dbReference>
<dbReference type="Pfam" id="PF08243">
    <property type="entry name" value="SPT2"/>
    <property type="match status" value="1"/>
</dbReference>
<organism evidence="7 8">
    <name type="scientific">Hypothenemus hampei</name>
    <name type="common">Coffee berry borer</name>
    <dbReference type="NCBI Taxonomy" id="57062"/>
    <lineage>
        <taxon>Eukaryota</taxon>
        <taxon>Metazoa</taxon>
        <taxon>Ecdysozoa</taxon>
        <taxon>Arthropoda</taxon>
        <taxon>Hexapoda</taxon>
        <taxon>Insecta</taxon>
        <taxon>Pterygota</taxon>
        <taxon>Neoptera</taxon>
        <taxon>Endopterygota</taxon>
        <taxon>Coleoptera</taxon>
        <taxon>Polyphaga</taxon>
        <taxon>Cucujiformia</taxon>
        <taxon>Curculionidae</taxon>
        <taxon>Scolytinae</taxon>
        <taxon>Hypothenemus</taxon>
    </lineage>
</organism>
<accession>A0ABD1F564</accession>
<name>A0ABD1F564_HYPHA</name>
<keyword evidence="3 4" id="KW-0175">Coiled coil</keyword>
<gene>
    <name evidence="7" type="ORF">ABEB36_004055</name>
</gene>
<dbReference type="PANTHER" id="PTHR22691">
    <property type="entry name" value="YEAST SPT2-RELATED"/>
    <property type="match status" value="1"/>
</dbReference>